<dbReference type="AlphaFoldDB" id="A0A2K4ZBJ6"/>
<keyword evidence="2" id="KW-1185">Reference proteome</keyword>
<protein>
    <recommendedName>
        <fullName evidence="3">DUF2281 domain-containing protein</fullName>
    </recommendedName>
</protein>
<dbReference type="EMBL" id="OFSM01000002">
    <property type="protein sequence ID" value="SOY27809.1"/>
    <property type="molecule type" value="Genomic_DNA"/>
</dbReference>
<sequence length="84" mass="9450">MSTLQNQITQSLEGLSDDSLRFILDMIQRFVLPSESRSVSINYGVVTQGKKRRLGSMKGQKFIADGHDIDECNDEIARLFEVDG</sequence>
<evidence type="ECO:0008006" key="3">
    <source>
        <dbReference type="Google" id="ProtNLM"/>
    </source>
</evidence>
<proteinExistence type="predicted"/>
<dbReference type="OrthoDB" id="2050724at2"/>
<accession>A0A2K4ZBJ6</accession>
<gene>
    <name evidence="1" type="ORF">AMURIS_00514</name>
</gene>
<reference evidence="1 2" key="1">
    <citation type="submission" date="2018-01" db="EMBL/GenBank/DDBJ databases">
        <authorList>
            <person name="Gaut B.S."/>
            <person name="Morton B.R."/>
            <person name="Clegg M.T."/>
            <person name="Duvall M.R."/>
        </authorList>
    </citation>
    <scope>NUCLEOTIDE SEQUENCE [LARGE SCALE GENOMIC DNA]</scope>
    <source>
        <strain evidence="1">GP69</strain>
    </source>
</reference>
<evidence type="ECO:0000313" key="1">
    <source>
        <dbReference type="EMBL" id="SOY27809.1"/>
    </source>
</evidence>
<dbReference type="RefSeq" id="WP_103237916.1">
    <property type="nucleotide sequence ID" value="NZ_JANJZD010000002.1"/>
</dbReference>
<evidence type="ECO:0000313" key="2">
    <source>
        <dbReference type="Proteomes" id="UP000236311"/>
    </source>
</evidence>
<organism evidence="1 2">
    <name type="scientific">Acetatifactor muris</name>
    <dbReference type="NCBI Taxonomy" id="879566"/>
    <lineage>
        <taxon>Bacteria</taxon>
        <taxon>Bacillati</taxon>
        <taxon>Bacillota</taxon>
        <taxon>Clostridia</taxon>
        <taxon>Lachnospirales</taxon>
        <taxon>Lachnospiraceae</taxon>
        <taxon>Acetatifactor</taxon>
    </lineage>
</organism>
<dbReference type="Proteomes" id="UP000236311">
    <property type="component" value="Unassembled WGS sequence"/>
</dbReference>
<name>A0A2K4ZBJ6_9FIRM</name>